<proteinExistence type="predicted"/>
<dbReference type="RefSeq" id="WP_248155133.1">
    <property type="nucleotide sequence ID" value="NZ_JAKZAJ010000001.1"/>
</dbReference>
<evidence type="ECO:0000256" key="3">
    <source>
        <dbReference type="SAM" id="SignalP"/>
    </source>
</evidence>
<dbReference type="EMBL" id="JBHSNL010000001">
    <property type="protein sequence ID" value="MFC5544135.1"/>
    <property type="molecule type" value="Genomic_DNA"/>
</dbReference>
<dbReference type="SUPFAM" id="SSF88713">
    <property type="entry name" value="Glycoside hydrolase/deacetylase"/>
    <property type="match status" value="1"/>
</dbReference>
<dbReference type="CDD" id="cd10973">
    <property type="entry name" value="CE4_DAC_u4_5s"/>
    <property type="match status" value="1"/>
</dbReference>
<evidence type="ECO:0000256" key="1">
    <source>
        <dbReference type="ARBA" id="ARBA00004613"/>
    </source>
</evidence>
<evidence type="ECO:0000259" key="4">
    <source>
        <dbReference type="PROSITE" id="PS51677"/>
    </source>
</evidence>
<sequence length="338" mass="37701">MLKHCLLMSLLAAASLNARADLVVLQYHHVDDSTPPSTSTSVSLFRAQMDMVETMGLPVVPLKEGTVKALEGDDRKEVAITFDDAYDSVYETAAPLLEDHGFPYTVFVNTDAVGRTGYMTWEQLRTLSGRPGVTIANHSADHGHLVQRPDENAEDWNRRVDQSLDRASEALQNRLESDPTLFAYPYGEFDVQLQKKLRGRQWYGYGQQSGPIGPGSDSTRMPRFPMANAYGQLGSLKSKLKSLAFPTEANALPDSVIRSNPPALDLTLSDAWSPKRLTCFASGMGRIEISIEGQNRVNVEAPRPFDSRRFRYNCTYPAGNGHFFWLSQPWLDLSRPED</sequence>
<evidence type="ECO:0000256" key="2">
    <source>
        <dbReference type="ARBA" id="ARBA00022729"/>
    </source>
</evidence>
<feature type="chain" id="PRO_5045102925" evidence="3">
    <location>
        <begin position="21"/>
        <end position="338"/>
    </location>
</feature>
<dbReference type="PROSITE" id="PS51677">
    <property type="entry name" value="NODB"/>
    <property type="match status" value="1"/>
</dbReference>
<dbReference type="Proteomes" id="UP001596055">
    <property type="component" value="Unassembled WGS sequence"/>
</dbReference>
<keyword evidence="6" id="KW-1185">Reference proteome</keyword>
<comment type="caution">
    <text evidence="5">The sequence shown here is derived from an EMBL/GenBank/DDBJ whole genome shotgun (WGS) entry which is preliminary data.</text>
</comment>
<keyword evidence="2 3" id="KW-0732">Signal</keyword>
<feature type="domain" description="NodB homology" evidence="4">
    <location>
        <begin position="76"/>
        <end position="338"/>
    </location>
</feature>
<dbReference type="InterPro" id="IPR002509">
    <property type="entry name" value="NODB_dom"/>
</dbReference>
<dbReference type="PANTHER" id="PTHR34216:SF3">
    <property type="entry name" value="POLY-BETA-1,6-N-ACETYL-D-GLUCOSAMINE N-DEACETYLASE"/>
    <property type="match status" value="1"/>
</dbReference>
<dbReference type="InterPro" id="IPR051398">
    <property type="entry name" value="Polysacch_Deacetylase"/>
</dbReference>
<dbReference type="Gene3D" id="3.20.20.370">
    <property type="entry name" value="Glycoside hydrolase/deacetylase"/>
    <property type="match status" value="1"/>
</dbReference>
<dbReference type="EC" id="3.-.-.-" evidence="5"/>
<name>A0ABW0RKT9_9GAMM</name>
<dbReference type="PANTHER" id="PTHR34216">
    <property type="match status" value="1"/>
</dbReference>
<evidence type="ECO:0000313" key="6">
    <source>
        <dbReference type="Proteomes" id="UP001596055"/>
    </source>
</evidence>
<dbReference type="GO" id="GO:0016787">
    <property type="term" value="F:hydrolase activity"/>
    <property type="evidence" value="ECO:0007669"/>
    <property type="project" value="UniProtKB-KW"/>
</dbReference>
<organism evidence="5 6">
    <name type="scientific">Marinobacter koreensis</name>
    <dbReference type="NCBI Taxonomy" id="335974"/>
    <lineage>
        <taxon>Bacteria</taxon>
        <taxon>Pseudomonadati</taxon>
        <taxon>Pseudomonadota</taxon>
        <taxon>Gammaproteobacteria</taxon>
        <taxon>Pseudomonadales</taxon>
        <taxon>Marinobacteraceae</taxon>
        <taxon>Marinobacter</taxon>
    </lineage>
</organism>
<accession>A0ABW0RKT9</accession>
<dbReference type="Pfam" id="PF01522">
    <property type="entry name" value="Polysacc_deac_1"/>
    <property type="match status" value="1"/>
</dbReference>
<feature type="signal peptide" evidence="3">
    <location>
        <begin position="1"/>
        <end position="20"/>
    </location>
</feature>
<gene>
    <name evidence="5" type="ORF">ACFPQA_03655</name>
</gene>
<dbReference type="InterPro" id="IPR011330">
    <property type="entry name" value="Glyco_hydro/deAcase_b/a-brl"/>
</dbReference>
<evidence type="ECO:0000313" key="5">
    <source>
        <dbReference type="EMBL" id="MFC5544135.1"/>
    </source>
</evidence>
<protein>
    <submittedName>
        <fullName evidence="5">Polysaccharide deacetylase family protein</fullName>
        <ecNumber evidence="5">3.-.-.-</ecNumber>
    </submittedName>
</protein>
<comment type="subcellular location">
    <subcellularLocation>
        <location evidence="1">Secreted</location>
    </subcellularLocation>
</comment>
<reference evidence="6" key="1">
    <citation type="journal article" date="2019" name="Int. J. Syst. Evol. Microbiol.">
        <title>The Global Catalogue of Microorganisms (GCM) 10K type strain sequencing project: providing services to taxonomists for standard genome sequencing and annotation.</title>
        <authorList>
            <consortium name="The Broad Institute Genomics Platform"/>
            <consortium name="The Broad Institute Genome Sequencing Center for Infectious Disease"/>
            <person name="Wu L."/>
            <person name="Ma J."/>
        </authorList>
    </citation>
    <scope>NUCLEOTIDE SEQUENCE [LARGE SCALE GENOMIC DNA]</scope>
    <source>
        <strain evidence="6">CGMCC 4.1799</strain>
    </source>
</reference>
<keyword evidence="5" id="KW-0378">Hydrolase</keyword>